<sequence length="100" mass="10568">MRDPACLDDDPRAWLEARLGALAGFEGAQPTEETVPPELAAAAAPTMSFLPSRPVRASNPAAKAAALASTLGCWLDLMRHATPVDTHFRAPFSPAPPLHL</sequence>
<keyword evidence="2" id="KW-1185">Reference proteome</keyword>
<organism evidence="1 2">
    <name type="scientific">Methylobacterium longum</name>
    <dbReference type="NCBI Taxonomy" id="767694"/>
    <lineage>
        <taxon>Bacteria</taxon>
        <taxon>Pseudomonadati</taxon>
        <taxon>Pseudomonadota</taxon>
        <taxon>Alphaproteobacteria</taxon>
        <taxon>Hyphomicrobiales</taxon>
        <taxon>Methylobacteriaceae</taxon>
        <taxon>Methylobacterium</taxon>
    </lineage>
</organism>
<dbReference type="Proteomes" id="UP001244297">
    <property type="component" value="Unassembled WGS sequence"/>
</dbReference>
<accession>A0ABT8AQK5</accession>
<evidence type="ECO:0000313" key="2">
    <source>
        <dbReference type="Proteomes" id="UP001244297"/>
    </source>
</evidence>
<name>A0ABT8AQK5_9HYPH</name>
<dbReference type="EMBL" id="JAUFPT010000057">
    <property type="protein sequence ID" value="MDN3572183.1"/>
    <property type="molecule type" value="Genomic_DNA"/>
</dbReference>
<protein>
    <submittedName>
        <fullName evidence="1">Uncharacterized protein</fullName>
    </submittedName>
</protein>
<dbReference type="RefSeq" id="WP_238293113.1">
    <property type="nucleotide sequence ID" value="NZ_BPQS01000063.1"/>
</dbReference>
<evidence type="ECO:0000313" key="1">
    <source>
        <dbReference type="EMBL" id="MDN3572183.1"/>
    </source>
</evidence>
<comment type="caution">
    <text evidence="1">The sequence shown here is derived from an EMBL/GenBank/DDBJ whole genome shotgun (WGS) entry which is preliminary data.</text>
</comment>
<gene>
    <name evidence="1" type="ORF">QWZ18_16320</name>
</gene>
<proteinExistence type="predicted"/>
<reference evidence="2" key="1">
    <citation type="journal article" date="2019" name="Int. J. Syst. Evol. Microbiol.">
        <title>The Global Catalogue of Microorganisms (GCM) 10K type strain sequencing project: providing services to taxonomists for standard genome sequencing and annotation.</title>
        <authorList>
            <consortium name="The Broad Institute Genomics Platform"/>
            <consortium name="The Broad Institute Genome Sequencing Center for Infectious Disease"/>
            <person name="Wu L."/>
            <person name="Ma J."/>
        </authorList>
    </citation>
    <scope>NUCLEOTIDE SEQUENCE [LARGE SCALE GENOMIC DNA]</scope>
    <source>
        <strain evidence="2">CECT 7806</strain>
    </source>
</reference>